<dbReference type="AlphaFoldDB" id="A0A1F5L3Q0"/>
<dbReference type="GeneID" id="34581812"/>
<comment type="caution">
    <text evidence="1">The sequence shown here is derived from an EMBL/GenBank/DDBJ whole genome shotgun (WGS) entry which is preliminary data.</text>
</comment>
<accession>A0A1F5L3Q0</accession>
<dbReference type="RefSeq" id="XP_022483059.1">
    <property type="nucleotide sequence ID" value="XM_022637078.1"/>
</dbReference>
<gene>
    <name evidence="1" type="ORF">PENARI_c040G07201</name>
</gene>
<evidence type="ECO:0000313" key="2">
    <source>
        <dbReference type="Proteomes" id="UP000177622"/>
    </source>
</evidence>
<dbReference type="EMBL" id="LXJU01000040">
    <property type="protein sequence ID" value="OGE47600.1"/>
    <property type="molecule type" value="Genomic_DNA"/>
</dbReference>
<sequence>MAFGDGNTPTGDSSRGLMLGIINQLTAFTHILGN</sequence>
<reference evidence="1 2" key="1">
    <citation type="journal article" date="2016" name="Sci. Rep.">
        <title>Penicillium arizonense, a new, genome sequenced fungal species, reveals a high chemical diversity in secreted metabolites.</title>
        <authorList>
            <person name="Grijseels S."/>
            <person name="Nielsen J.C."/>
            <person name="Randelovic M."/>
            <person name="Nielsen J."/>
            <person name="Nielsen K.F."/>
            <person name="Workman M."/>
            <person name="Frisvad J.C."/>
        </authorList>
    </citation>
    <scope>NUCLEOTIDE SEQUENCE [LARGE SCALE GENOMIC DNA]</scope>
    <source>
        <strain evidence="1 2">CBS 141311</strain>
    </source>
</reference>
<evidence type="ECO:0000313" key="1">
    <source>
        <dbReference type="EMBL" id="OGE47600.1"/>
    </source>
</evidence>
<name>A0A1F5L3Q0_PENAI</name>
<dbReference type="Proteomes" id="UP000177622">
    <property type="component" value="Unassembled WGS sequence"/>
</dbReference>
<keyword evidence="2" id="KW-1185">Reference proteome</keyword>
<proteinExistence type="predicted"/>
<protein>
    <submittedName>
        <fullName evidence="1">Uncharacterized protein</fullName>
    </submittedName>
</protein>
<organism evidence="1 2">
    <name type="scientific">Penicillium arizonense</name>
    <dbReference type="NCBI Taxonomy" id="1835702"/>
    <lineage>
        <taxon>Eukaryota</taxon>
        <taxon>Fungi</taxon>
        <taxon>Dikarya</taxon>
        <taxon>Ascomycota</taxon>
        <taxon>Pezizomycotina</taxon>
        <taxon>Eurotiomycetes</taxon>
        <taxon>Eurotiomycetidae</taxon>
        <taxon>Eurotiales</taxon>
        <taxon>Aspergillaceae</taxon>
        <taxon>Penicillium</taxon>
    </lineage>
</organism>